<accession>A0A6J5CEW0</accession>
<protein>
    <recommendedName>
        <fullName evidence="3">YCII-related domain-containing protein</fullName>
    </recommendedName>
</protein>
<gene>
    <name evidence="1" type="ORF">LMG22037_05925</name>
</gene>
<dbReference type="EMBL" id="CADIKB010000050">
    <property type="protein sequence ID" value="CAB3735043.1"/>
    <property type="molecule type" value="Genomic_DNA"/>
</dbReference>
<dbReference type="AlphaFoldDB" id="A0A6J5CEW0"/>
<proteinExistence type="predicted"/>
<evidence type="ECO:0000313" key="1">
    <source>
        <dbReference type="EMBL" id="CAB3735043.1"/>
    </source>
</evidence>
<name>A0A6J5CEW0_9BURK</name>
<dbReference type="RefSeq" id="WP_035477220.1">
    <property type="nucleotide sequence ID" value="NZ_CADFGL010000048.1"/>
</dbReference>
<dbReference type="Proteomes" id="UP000494249">
    <property type="component" value="Unassembled WGS sequence"/>
</dbReference>
<evidence type="ECO:0000313" key="2">
    <source>
        <dbReference type="Proteomes" id="UP000494249"/>
    </source>
</evidence>
<reference evidence="1 2" key="1">
    <citation type="submission" date="2020-04" db="EMBL/GenBank/DDBJ databases">
        <authorList>
            <person name="De Canck E."/>
        </authorList>
    </citation>
    <scope>NUCLEOTIDE SEQUENCE [LARGE SCALE GENOMIC DNA]</scope>
    <source>
        <strain evidence="1 2">LMG 22037</strain>
    </source>
</reference>
<evidence type="ECO:0008006" key="3">
    <source>
        <dbReference type="Google" id="ProtNLM"/>
    </source>
</evidence>
<sequence length="80" mass="8967">MAKSLFKINYAYRGMENKWREFWSHGKTVSDEDGQELNSALVGNSEFIECSNLAEAEAYAAKTYPGQFREVSRVGPVAKG</sequence>
<organism evidence="1 2">
    <name type="scientific">Paraburkholderia phenoliruptrix</name>
    <dbReference type="NCBI Taxonomy" id="252970"/>
    <lineage>
        <taxon>Bacteria</taxon>
        <taxon>Pseudomonadati</taxon>
        <taxon>Pseudomonadota</taxon>
        <taxon>Betaproteobacteria</taxon>
        <taxon>Burkholderiales</taxon>
        <taxon>Burkholderiaceae</taxon>
        <taxon>Paraburkholderia</taxon>
    </lineage>
</organism>